<dbReference type="HOGENOM" id="CLU_052212_0_2_1"/>
<name>A0A0C3M3L6_9AGAM</name>
<organism evidence="3 4">
    <name type="scientific">Tulasnella calospora MUT 4182</name>
    <dbReference type="NCBI Taxonomy" id="1051891"/>
    <lineage>
        <taxon>Eukaryota</taxon>
        <taxon>Fungi</taxon>
        <taxon>Dikarya</taxon>
        <taxon>Basidiomycota</taxon>
        <taxon>Agaricomycotina</taxon>
        <taxon>Agaricomycetes</taxon>
        <taxon>Cantharellales</taxon>
        <taxon>Tulasnellaceae</taxon>
        <taxon>Tulasnella</taxon>
    </lineage>
</organism>
<sequence>MTSGSTHDRAAEISIILHDLLRCTGYQRPECSPDQELRRQVHAKVASWGLEPSRVLDDAVAAGISMAETAYRKLTMPYRYYVALYTALVIYAEDISHRNLESIGLFAYRLVQGIPQPGAILEECAALCHEAYELWQVLSSAAITSSTIDFMNATYLENVTHDMVISPNAKRYPWFLRNMTGIGVAYAHFLFPKHISSNYNAFIQMIPELSCFLALGNDLLSFYKELLAGEAGNYMIIMALSQGRDSIDVLRETAKDLIDTSQRILAMAEGDETLVQHLHDFMDGYIQFHLAAEYRYHLDDLGFKP</sequence>
<comment type="similarity">
    <text evidence="1">Belongs to the trichodiene synthase family.</text>
</comment>
<reference evidence="4" key="2">
    <citation type="submission" date="2015-01" db="EMBL/GenBank/DDBJ databases">
        <title>Evolutionary Origins and Diversification of the Mycorrhizal Mutualists.</title>
        <authorList>
            <consortium name="DOE Joint Genome Institute"/>
            <consortium name="Mycorrhizal Genomics Consortium"/>
            <person name="Kohler A."/>
            <person name="Kuo A."/>
            <person name="Nagy L.G."/>
            <person name="Floudas D."/>
            <person name="Copeland A."/>
            <person name="Barry K.W."/>
            <person name="Cichocki N."/>
            <person name="Veneault-Fourrey C."/>
            <person name="LaButti K."/>
            <person name="Lindquist E.A."/>
            <person name="Lipzen A."/>
            <person name="Lundell T."/>
            <person name="Morin E."/>
            <person name="Murat C."/>
            <person name="Riley R."/>
            <person name="Ohm R."/>
            <person name="Sun H."/>
            <person name="Tunlid A."/>
            <person name="Henrissat B."/>
            <person name="Grigoriev I.V."/>
            <person name="Hibbett D.S."/>
            <person name="Martin F."/>
        </authorList>
    </citation>
    <scope>NUCLEOTIDE SEQUENCE [LARGE SCALE GENOMIC DNA]</scope>
    <source>
        <strain evidence="4">MUT 4182</strain>
    </source>
</reference>
<evidence type="ECO:0000256" key="2">
    <source>
        <dbReference type="ARBA" id="ARBA00023239"/>
    </source>
</evidence>
<reference evidence="3 4" key="1">
    <citation type="submission" date="2014-04" db="EMBL/GenBank/DDBJ databases">
        <authorList>
            <consortium name="DOE Joint Genome Institute"/>
            <person name="Kuo A."/>
            <person name="Girlanda M."/>
            <person name="Perotto S."/>
            <person name="Kohler A."/>
            <person name="Nagy L.G."/>
            <person name="Floudas D."/>
            <person name="Copeland A."/>
            <person name="Barry K.W."/>
            <person name="Cichocki N."/>
            <person name="Veneault-Fourrey C."/>
            <person name="LaButti K."/>
            <person name="Lindquist E.A."/>
            <person name="Lipzen A."/>
            <person name="Lundell T."/>
            <person name="Morin E."/>
            <person name="Murat C."/>
            <person name="Sun H."/>
            <person name="Tunlid A."/>
            <person name="Henrissat B."/>
            <person name="Grigoriev I.V."/>
            <person name="Hibbett D.S."/>
            <person name="Martin F."/>
            <person name="Nordberg H.P."/>
            <person name="Cantor M.N."/>
            <person name="Hua S.X."/>
        </authorList>
    </citation>
    <scope>NUCLEOTIDE SEQUENCE [LARGE SCALE GENOMIC DNA]</scope>
    <source>
        <strain evidence="3 4">MUT 4182</strain>
    </source>
</reference>
<proteinExistence type="inferred from homology"/>
<keyword evidence="2" id="KW-0456">Lyase</keyword>
<dbReference type="OrthoDB" id="2998174at2759"/>
<dbReference type="Proteomes" id="UP000054248">
    <property type="component" value="Unassembled WGS sequence"/>
</dbReference>
<dbReference type="EMBL" id="KN822996">
    <property type="protein sequence ID" value="KIO28262.1"/>
    <property type="molecule type" value="Genomic_DNA"/>
</dbReference>
<evidence type="ECO:0008006" key="5">
    <source>
        <dbReference type="Google" id="ProtNLM"/>
    </source>
</evidence>
<dbReference type="InterPro" id="IPR008949">
    <property type="entry name" value="Isoprenoid_synthase_dom_sf"/>
</dbReference>
<evidence type="ECO:0000313" key="3">
    <source>
        <dbReference type="EMBL" id="KIO28262.1"/>
    </source>
</evidence>
<accession>A0A0C3M3L6</accession>
<dbReference type="AlphaFoldDB" id="A0A0C3M3L6"/>
<evidence type="ECO:0000313" key="4">
    <source>
        <dbReference type="Proteomes" id="UP000054248"/>
    </source>
</evidence>
<dbReference type="InterPro" id="IPR024652">
    <property type="entry name" value="Trichodiene_synth"/>
</dbReference>
<gene>
    <name evidence="3" type="ORF">M407DRAFT_22475</name>
</gene>
<dbReference type="GO" id="GO:0016838">
    <property type="term" value="F:carbon-oxygen lyase activity, acting on phosphates"/>
    <property type="evidence" value="ECO:0007669"/>
    <property type="project" value="InterPro"/>
</dbReference>
<dbReference type="SUPFAM" id="SSF48576">
    <property type="entry name" value="Terpenoid synthases"/>
    <property type="match status" value="1"/>
</dbReference>
<evidence type="ECO:0000256" key="1">
    <source>
        <dbReference type="ARBA" id="ARBA00007946"/>
    </source>
</evidence>
<keyword evidence="4" id="KW-1185">Reference proteome</keyword>
<dbReference type="Gene3D" id="1.10.600.10">
    <property type="entry name" value="Farnesyl Diphosphate Synthase"/>
    <property type="match status" value="1"/>
</dbReference>
<dbReference type="STRING" id="1051891.A0A0C3M3L6"/>
<dbReference type="Pfam" id="PF06330">
    <property type="entry name" value="TRI5"/>
    <property type="match status" value="1"/>
</dbReference>
<protein>
    <recommendedName>
        <fullName evidence="5">Terpene synthase</fullName>
    </recommendedName>
</protein>